<accession>A0A1K1SMB0</accession>
<dbReference type="Proteomes" id="UP000182740">
    <property type="component" value="Unassembled WGS sequence"/>
</dbReference>
<dbReference type="AlphaFoldDB" id="A0A1K1SMB0"/>
<reference evidence="2" key="1">
    <citation type="submission" date="2016-11" db="EMBL/GenBank/DDBJ databases">
        <authorList>
            <person name="Varghese N."/>
            <person name="Submissions S."/>
        </authorList>
    </citation>
    <scope>NUCLEOTIDE SEQUENCE [LARGE SCALE GENOMIC DNA]</scope>
    <source>
        <strain evidence="2">DSM 44671</strain>
    </source>
</reference>
<keyword evidence="2" id="KW-1185">Reference proteome</keyword>
<proteinExistence type="predicted"/>
<protein>
    <submittedName>
        <fullName evidence="1">Uncharacterized protein</fullName>
    </submittedName>
</protein>
<sequence>MTDRLGHTGTMTATPTELLIARQLEVHDHVLARGWRLDGDTGPGDAGFLDDATAGWSYPASFGGARTNTVADATPVLLHCYFTFGDEGDVVFAVVPAGNLRGSGCPVHDTRERRFPLTEAGRVDLVTLTTVLDELEPRARAHDVHALVECLYFGPCTR</sequence>
<evidence type="ECO:0000313" key="1">
    <source>
        <dbReference type="EMBL" id="SFW85215.1"/>
    </source>
</evidence>
<gene>
    <name evidence="1" type="ORF">SAMN04489730_6072</name>
</gene>
<organism evidence="1 2">
    <name type="scientific">Amycolatopsis australiensis</name>
    <dbReference type="NCBI Taxonomy" id="546364"/>
    <lineage>
        <taxon>Bacteria</taxon>
        <taxon>Bacillati</taxon>
        <taxon>Actinomycetota</taxon>
        <taxon>Actinomycetes</taxon>
        <taxon>Pseudonocardiales</taxon>
        <taxon>Pseudonocardiaceae</taxon>
        <taxon>Amycolatopsis</taxon>
    </lineage>
</organism>
<dbReference type="STRING" id="546364.SAMN04489730_6072"/>
<dbReference type="EMBL" id="FPJG01000006">
    <property type="protein sequence ID" value="SFW85215.1"/>
    <property type="molecule type" value="Genomic_DNA"/>
</dbReference>
<evidence type="ECO:0000313" key="2">
    <source>
        <dbReference type="Proteomes" id="UP000182740"/>
    </source>
</evidence>
<name>A0A1K1SMB0_9PSEU</name>